<dbReference type="InterPro" id="IPR022572">
    <property type="entry name" value="DNA_rep/recomb_RecO_N"/>
</dbReference>
<reference evidence="10" key="1">
    <citation type="journal article" date="2019" name="Int. J. Syst. Evol. Microbiol.">
        <title>The Global Catalogue of Microorganisms (GCM) 10K type strain sequencing project: providing services to taxonomists for standard genome sequencing and annotation.</title>
        <authorList>
            <consortium name="The Broad Institute Genomics Platform"/>
            <consortium name="The Broad Institute Genome Sequencing Center for Infectious Disease"/>
            <person name="Wu L."/>
            <person name="Ma J."/>
        </authorList>
    </citation>
    <scope>NUCLEOTIDE SEQUENCE [LARGE SCALE GENOMIC DNA]</scope>
    <source>
        <strain evidence="10">NBRC 106396</strain>
    </source>
</reference>
<evidence type="ECO:0000256" key="1">
    <source>
        <dbReference type="ARBA" id="ARBA00007452"/>
    </source>
</evidence>
<dbReference type="Proteomes" id="UP001596549">
    <property type="component" value="Unassembled WGS sequence"/>
</dbReference>
<dbReference type="SUPFAM" id="SSF50249">
    <property type="entry name" value="Nucleic acid-binding proteins"/>
    <property type="match status" value="1"/>
</dbReference>
<dbReference type="PANTHER" id="PTHR33991">
    <property type="entry name" value="DNA REPAIR PROTEIN RECO"/>
    <property type="match status" value="1"/>
</dbReference>
<dbReference type="SUPFAM" id="SSF57863">
    <property type="entry name" value="ArfGap/RecO-like zinc finger"/>
    <property type="match status" value="1"/>
</dbReference>
<evidence type="ECO:0000313" key="10">
    <source>
        <dbReference type="Proteomes" id="UP001596549"/>
    </source>
</evidence>
<comment type="caution">
    <text evidence="9">The sequence shown here is derived from an EMBL/GenBank/DDBJ whole genome shotgun (WGS) entry which is preliminary data.</text>
</comment>
<evidence type="ECO:0000256" key="4">
    <source>
        <dbReference type="ARBA" id="ARBA00023172"/>
    </source>
</evidence>
<protein>
    <recommendedName>
        <fullName evidence="2 7">DNA repair protein RecO</fullName>
    </recommendedName>
    <alternativeName>
        <fullName evidence="6 7">Recombination protein O</fullName>
    </alternativeName>
</protein>
<dbReference type="InterPro" id="IPR037278">
    <property type="entry name" value="ARFGAP/RecO"/>
</dbReference>
<dbReference type="Gene3D" id="1.20.1440.120">
    <property type="entry name" value="Recombination protein O, C-terminal domain"/>
    <property type="match status" value="1"/>
</dbReference>
<accession>A0ABW2NPH5</accession>
<evidence type="ECO:0000256" key="3">
    <source>
        <dbReference type="ARBA" id="ARBA00022763"/>
    </source>
</evidence>
<keyword evidence="10" id="KW-1185">Reference proteome</keyword>
<sequence length="248" mass="27855">MIIKAEGIVIKTIPYGESNSIVTLFTREAGKIGVMARGAKKTKSRLSSVVQLFTYGMYVIQKGSGLGTLNQGEVLSSFRSIREDLVKTSYCAYICELLDKTAEENKRNPYLFEHVYQSLRLIDEGTDPEIITLLFEMKMLLTAGVKPQVSQCASCGAQEGNFSFSVREGGFLCERCRRHDPYCLNLSTGAAKILYLFSTLDIQRLGNVSVKKETKNELRTVMDAYMDEYLGVYLKSKKFLSQLNKLDL</sequence>
<keyword evidence="4 7" id="KW-0233">DNA recombination</keyword>
<name>A0ABW2NPH5_9BACL</name>
<dbReference type="PANTHER" id="PTHR33991:SF1">
    <property type="entry name" value="DNA REPAIR PROTEIN RECO"/>
    <property type="match status" value="1"/>
</dbReference>
<dbReference type="NCBIfam" id="TIGR00613">
    <property type="entry name" value="reco"/>
    <property type="match status" value="1"/>
</dbReference>
<evidence type="ECO:0000256" key="2">
    <source>
        <dbReference type="ARBA" id="ARBA00021310"/>
    </source>
</evidence>
<dbReference type="InterPro" id="IPR042242">
    <property type="entry name" value="RecO_C"/>
</dbReference>
<evidence type="ECO:0000256" key="5">
    <source>
        <dbReference type="ARBA" id="ARBA00023204"/>
    </source>
</evidence>
<dbReference type="EMBL" id="JBHTCP010000043">
    <property type="protein sequence ID" value="MFC7372542.1"/>
    <property type="molecule type" value="Genomic_DNA"/>
</dbReference>
<dbReference type="InterPro" id="IPR003717">
    <property type="entry name" value="RecO"/>
</dbReference>
<organism evidence="9 10">
    <name type="scientific">Fictibacillus iocasae</name>
    <dbReference type="NCBI Taxonomy" id="2715437"/>
    <lineage>
        <taxon>Bacteria</taxon>
        <taxon>Bacillati</taxon>
        <taxon>Bacillota</taxon>
        <taxon>Bacilli</taxon>
        <taxon>Bacillales</taxon>
        <taxon>Fictibacillaceae</taxon>
        <taxon>Fictibacillus</taxon>
    </lineage>
</organism>
<dbReference type="HAMAP" id="MF_00201">
    <property type="entry name" value="RecO"/>
    <property type="match status" value="1"/>
</dbReference>
<gene>
    <name evidence="7 9" type="primary">recO</name>
    <name evidence="9" type="ORF">ACFQPF_12760</name>
</gene>
<feature type="domain" description="DNA replication/recombination mediator RecO N-terminal" evidence="8">
    <location>
        <begin position="1"/>
        <end position="78"/>
    </location>
</feature>
<proteinExistence type="inferred from homology"/>
<evidence type="ECO:0000256" key="7">
    <source>
        <dbReference type="HAMAP-Rule" id="MF_00201"/>
    </source>
</evidence>
<dbReference type="InterPro" id="IPR012340">
    <property type="entry name" value="NA-bd_OB-fold"/>
</dbReference>
<dbReference type="Pfam" id="PF11967">
    <property type="entry name" value="RecO_N"/>
    <property type="match status" value="1"/>
</dbReference>
<keyword evidence="5 7" id="KW-0234">DNA repair</keyword>
<comment type="function">
    <text evidence="7">Involved in DNA repair and RecF pathway recombination.</text>
</comment>
<evidence type="ECO:0000313" key="9">
    <source>
        <dbReference type="EMBL" id="MFC7372542.1"/>
    </source>
</evidence>
<evidence type="ECO:0000259" key="8">
    <source>
        <dbReference type="Pfam" id="PF11967"/>
    </source>
</evidence>
<dbReference type="RefSeq" id="WP_379750122.1">
    <property type="nucleotide sequence ID" value="NZ_JBHTCP010000043.1"/>
</dbReference>
<comment type="similarity">
    <text evidence="1 7">Belongs to the RecO family.</text>
</comment>
<dbReference type="Gene3D" id="2.40.50.140">
    <property type="entry name" value="Nucleic acid-binding proteins"/>
    <property type="match status" value="1"/>
</dbReference>
<dbReference type="Pfam" id="PF02565">
    <property type="entry name" value="RecO_C"/>
    <property type="match status" value="1"/>
</dbReference>
<evidence type="ECO:0000256" key="6">
    <source>
        <dbReference type="ARBA" id="ARBA00033409"/>
    </source>
</evidence>
<keyword evidence="3 7" id="KW-0227">DNA damage</keyword>